<keyword evidence="1" id="KW-0732">Signal</keyword>
<evidence type="ECO:0000313" key="2">
    <source>
        <dbReference type="EMBL" id="RAK66973.1"/>
    </source>
</evidence>
<dbReference type="EMBL" id="QHKM01000003">
    <property type="protein sequence ID" value="RAK66973.1"/>
    <property type="molecule type" value="Genomic_DNA"/>
</dbReference>
<dbReference type="RefSeq" id="WP_111478394.1">
    <property type="nucleotide sequence ID" value="NZ_QHKM01000003.1"/>
</dbReference>
<reference evidence="3" key="1">
    <citation type="submission" date="2018-05" db="EMBL/GenBank/DDBJ databases">
        <authorList>
            <person name="Nie L."/>
        </authorList>
    </citation>
    <scope>NUCLEOTIDE SEQUENCE [LARGE SCALE GENOMIC DNA]</scope>
    <source>
        <strain evidence="3">NL</strain>
    </source>
</reference>
<proteinExistence type="predicted"/>
<evidence type="ECO:0000313" key="3">
    <source>
        <dbReference type="Proteomes" id="UP000248553"/>
    </source>
</evidence>
<evidence type="ECO:0008006" key="4">
    <source>
        <dbReference type="Google" id="ProtNLM"/>
    </source>
</evidence>
<accession>A0A328BIK3</accession>
<keyword evidence="3" id="KW-1185">Reference proteome</keyword>
<dbReference type="Proteomes" id="UP000248553">
    <property type="component" value="Unassembled WGS sequence"/>
</dbReference>
<sequence length="118" mass="13215">MKKLLTTTCLSLLLVGAYAQGTPSIAQRAADYTRSLAPRLGLDDARQLQVKRLTISRMEKEQEIDRMYVGDEAMRQPKLQAVAEEYRTNLKSLLTAVQYQRFEQWAATAPANATAAKP</sequence>
<name>A0A328BIK3_9BACT</name>
<feature type="signal peptide" evidence="1">
    <location>
        <begin position="1"/>
        <end position="19"/>
    </location>
</feature>
<feature type="chain" id="PRO_5016448296" description="DUF4890 domain-containing protein" evidence="1">
    <location>
        <begin position="20"/>
        <end position="118"/>
    </location>
</feature>
<dbReference type="AlphaFoldDB" id="A0A328BIK3"/>
<organism evidence="2 3">
    <name type="scientific">Hymenobacter edaphi</name>
    <dbReference type="NCBI Taxonomy" id="2211146"/>
    <lineage>
        <taxon>Bacteria</taxon>
        <taxon>Pseudomonadati</taxon>
        <taxon>Bacteroidota</taxon>
        <taxon>Cytophagia</taxon>
        <taxon>Cytophagales</taxon>
        <taxon>Hymenobacteraceae</taxon>
        <taxon>Hymenobacter</taxon>
    </lineage>
</organism>
<gene>
    <name evidence="2" type="ORF">DLM85_12275</name>
</gene>
<comment type="caution">
    <text evidence="2">The sequence shown here is derived from an EMBL/GenBank/DDBJ whole genome shotgun (WGS) entry which is preliminary data.</text>
</comment>
<protein>
    <recommendedName>
        <fullName evidence="4">DUF4890 domain-containing protein</fullName>
    </recommendedName>
</protein>
<evidence type="ECO:0000256" key="1">
    <source>
        <dbReference type="SAM" id="SignalP"/>
    </source>
</evidence>
<dbReference type="OrthoDB" id="884913at2"/>